<protein>
    <submittedName>
        <fullName evidence="5">AraC family L-rhamnose operon transcriptional activator RhaR</fullName>
    </submittedName>
</protein>
<keyword evidence="6" id="KW-1185">Reference proteome</keyword>
<dbReference type="RefSeq" id="WP_113957646.1">
    <property type="nucleotide sequence ID" value="NZ_QNRR01000002.1"/>
</dbReference>
<sequence length="277" mass="31660">MKNYRPLLIQDLNLQMPGIKILRLRLNRHLPEARWNEHSHEHDQVLIYLNGRGQQRVEGTLFTAGPGTVIHIPPGKPHAFEQHATRPPLCLVLDVEMGTGRGVSHTCDQLTADQLAETKARLSTLFRHQQIERREMSFRVAAVVLDVLDMALKAIGWLTPVNRFSTSRHFSISKRVERLLESKDGAEVSLEEISKHTGYQHDHLNRLLRTECGLTLGQLRSRTRLKRAVALLAEDLTIQEVGEKIGILDANYFARWFRQQTGVSPSEWKRNPRELGV</sequence>
<dbReference type="SUPFAM" id="SSF51215">
    <property type="entry name" value="Regulatory protein AraC"/>
    <property type="match status" value="1"/>
</dbReference>
<evidence type="ECO:0000313" key="5">
    <source>
        <dbReference type="EMBL" id="RBP46108.1"/>
    </source>
</evidence>
<proteinExistence type="predicted"/>
<dbReference type="SMART" id="SM00342">
    <property type="entry name" value="HTH_ARAC"/>
    <property type="match status" value="1"/>
</dbReference>
<dbReference type="OrthoDB" id="192171at2"/>
<dbReference type="PROSITE" id="PS01124">
    <property type="entry name" value="HTH_ARAC_FAMILY_2"/>
    <property type="match status" value="1"/>
</dbReference>
<keyword evidence="2" id="KW-0238">DNA-binding</keyword>
<evidence type="ECO:0000259" key="4">
    <source>
        <dbReference type="PROSITE" id="PS01124"/>
    </source>
</evidence>
<dbReference type="InterPro" id="IPR009057">
    <property type="entry name" value="Homeodomain-like_sf"/>
</dbReference>
<reference evidence="5 6" key="1">
    <citation type="submission" date="2018-06" db="EMBL/GenBank/DDBJ databases">
        <title>Genomic Encyclopedia of Type Strains, Phase IV (KMG-IV): sequencing the most valuable type-strain genomes for metagenomic binning, comparative biology and taxonomic classification.</title>
        <authorList>
            <person name="Goeker M."/>
        </authorList>
    </citation>
    <scope>NUCLEOTIDE SEQUENCE [LARGE SCALE GENOMIC DNA]</scope>
    <source>
        <strain evidence="5 6">DSM 25532</strain>
    </source>
</reference>
<evidence type="ECO:0000256" key="2">
    <source>
        <dbReference type="ARBA" id="ARBA00023125"/>
    </source>
</evidence>
<dbReference type="SUPFAM" id="SSF46689">
    <property type="entry name" value="Homeodomain-like"/>
    <property type="match status" value="1"/>
</dbReference>
<gene>
    <name evidence="5" type="ORF">DES53_102494</name>
</gene>
<keyword evidence="3" id="KW-0804">Transcription</keyword>
<organism evidence="5 6">
    <name type="scientific">Roseimicrobium gellanilyticum</name>
    <dbReference type="NCBI Taxonomy" id="748857"/>
    <lineage>
        <taxon>Bacteria</taxon>
        <taxon>Pseudomonadati</taxon>
        <taxon>Verrucomicrobiota</taxon>
        <taxon>Verrucomicrobiia</taxon>
        <taxon>Verrucomicrobiales</taxon>
        <taxon>Verrucomicrobiaceae</taxon>
        <taxon>Roseimicrobium</taxon>
    </lineage>
</organism>
<feature type="domain" description="HTH araC/xylS-type" evidence="4">
    <location>
        <begin position="174"/>
        <end position="271"/>
    </location>
</feature>
<dbReference type="PANTHER" id="PTHR11019">
    <property type="entry name" value="HTH-TYPE TRANSCRIPTIONAL REGULATOR NIMR"/>
    <property type="match status" value="1"/>
</dbReference>
<dbReference type="InterPro" id="IPR018062">
    <property type="entry name" value="HTH_AraC-typ_CS"/>
</dbReference>
<dbReference type="Pfam" id="PF07883">
    <property type="entry name" value="Cupin_2"/>
    <property type="match status" value="1"/>
</dbReference>
<dbReference type="InterPro" id="IPR037923">
    <property type="entry name" value="HTH-like"/>
</dbReference>
<dbReference type="AlphaFoldDB" id="A0A366HSM7"/>
<dbReference type="Pfam" id="PF12833">
    <property type="entry name" value="HTH_18"/>
    <property type="match status" value="1"/>
</dbReference>
<evidence type="ECO:0000256" key="3">
    <source>
        <dbReference type="ARBA" id="ARBA00023163"/>
    </source>
</evidence>
<evidence type="ECO:0000313" key="6">
    <source>
        <dbReference type="Proteomes" id="UP000253426"/>
    </source>
</evidence>
<dbReference type="InterPro" id="IPR018060">
    <property type="entry name" value="HTH_AraC"/>
</dbReference>
<dbReference type="Proteomes" id="UP000253426">
    <property type="component" value="Unassembled WGS sequence"/>
</dbReference>
<comment type="caution">
    <text evidence="5">The sequence shown here is derived from an EMBL/GenBank/DDBJ whole genome shotgun (WGS) entry which is preliminary data.</text>
</comment>
<dbReference type="GO" id="GO:0043565">
    <property type="term" value="F:sequence-specific DNA binding"/>
    <property type="evidence" value="ECO:0007669"/>
    <property type="project" value="InterPro"/>
</dbReference>
<name>A0A366HSM7_9BACT</name>
<accession>A0A366HSM7</accession>
<dbReference type="EMBL" id="QNRR01000002">
    <property type="protein sequence ID" value="RBP46108.1"/>
    <property type="molecule type" value="Genomic_DNA"/>
</dbReference>
<dbReference type="InterPro" id="IPR013096">
    <property type="entry name" value="Cupin_2"/>
</dbReference>
<evidence type="ECO:0000256" key="1">
    <source>
        <dbReference type="ARBA" id="ARBA00023015"/>
    </source>
</evidence>
<keyword evidence="1" id="KW-0805">Transcription regulation</keyword>
<dbReference type="Gene3D" id="2.60.120.10">
    <property type="entry name" value="Jelly Rolls"/>
    <property type="match status" value="1"/>
</dbReference>
<dbReference type="PANTHER" id="PTHR11019:SF199">
    <property type="entry name" value="HTH-TYPE TRANSCRIPTIONAL REGULATOR NIMR"/>
    <property type="match status" value="1"/>
</dbReference>
<dbReference type="PROSITE" id="PS00041">
    <property type="entry name" value="HTH_ARAC_FAMILY_1"/>
    <property type="match status" value="1"/>
</dbReference>
<dbReference type="Gene3D" id="1.10.10.60">
    <property type="entry name" value="Homeodomain-like"/>
    <property type="match status" value="1"/>
</dbReference>
<dbReference type="GO" id="GO:0003700">
    <property type="term" value="F:DNA-binding transcription factor activity"/>
    <property type="evidence" value="ECO:0007669"/>
    <property type="project" value="InterPro"/>
</dbReference>
<dbReference type="InterPro" id="IPR014710">
    <property type="entry name" value="RmlC-like_jellyroll"/>
</dbReference>